<keyword evidence="2" id="KW-1185">Reference proteome</keyword>
<reference evidence="1" key="1">
    <citation type="submission" date="2021-06" db="EMBL/GenBank/DDBJ databases">
        <authorList>
            <person name="Kallberg Y."/>
            <person name="Tangrot J."/>
            <person name="Rosling A."/>
        </authorList>
    </citation>
    <scope>NUCLEOTIDE SEQUENCE</scope>
    <source>
        <strain evidence="1">28 12/20/2015</strain>
    </source>
</reference>
<evidence type="ECO:0000313" key="2">
    <source>
        <dbReference type="Proteomes" id="UP000789366"/>
    </source>
</evidence>
<sequence length="436" mass="50756">KEPLTVWKHFVKIKKSGKQKCKRCPSKYGRNSIENHYIPYLTEEWQEHDDAITKWILCDLQPFTVIECKEWQDMIKKFDPHYQFHNRHTEKNRIVTLFENKREQVKLVLSQIPEKASFTSDMWTASNGAMFLSLTIHFVDSSWKLNSFLLDIILMEVRHMGSNMANVIMNVLSEFGLKKKTLALTTDNASLMIVCGELIMEELEEEFDNLEFLHYRCITHILNLVVGQEFKHVNNSISKHLSRYKDNSDFSKAQIAKMMYQKLESYWLILDDSSQISAFLDPHVKLSAFKTENEKNKVVDLVSGLSEYISETTQQIALANNSNNNRDYFCNLYALDTFFSFTYNPPTTNCIHEQIKKYLSIPLLDHVDPLCWWQTQHSKYPILSIIARDYLSIQATSIASEQAFSIAGMVISKERNRLKEGTARAILCLKTWICKG</sequence>
<evidence type="ECO:0000313" key="1">
    <source>
        <dbReference type="EMBL" id="CAG8691602.1"/>
    </source>
</evidence>
<gene>
    <name evidence="1" type="ORF">SPELUC_LOCUS10784</name>
</gene>
<name>A0ACA9P5E3_9GLOM</name>
<feature type="non-terminal residue" evidence="1">
    <location>
        <position position="1"/>
    </location>
</feature>
<feature type="non-terminal residue" evidence="1">
    <location>
        <position position="436"/>
    </location>
</feature>
<dbReference type="Proteomes" id="UP000789366">
    <property type="component" value="Unassembled WGS sequence"/>
</dbReference>
<accession>A0ACA9P5E3</accession>
<dbReference type="EMBL" id="CAJVPW010021027">
    <property type="protein sequence ID" value="CAG8691602.1"/>
    <property type="molecule type" value="Genomic_DNA"/>
</dbReference>
<proteinExistence type="predicted"/>
<protein>
    <submittedName>
        <fullName evidence="1">16950_t:CDS:1</fullName>
    </submittedName>
</protein>
<comment type="caution">
    <text evidence="1">The sequence shown here is derived from an EMBL/GenBank/DDBJ whole genome shotgun (WGS) entry which is preliminary data.</text>
</comment>
<organism evidence="1 2">
    <name type="scientific">Cetraspora pellucida</name>
    <dbReference type="NCBI Taxonomy" id="1433469"/>
    <lineage>
        <taxon>Eukaryota</taxon>
        <taxon>Fungi</taxon>
        <taxon>Fungi incertae sedis</taxon>
        <taxon>Mucoromycota</taxon>
        <taxon>Glomeromycotina</taxon>
        <taxon>Glomeromycetes</taxon>
        <taxon>Diversisporales</taxon>
        <taxon>Gigasporaceae</taxon>
        <taxon>Cetraspora</taxon>
    </lineage>
</organism>